<sequence>MSYVRRGSAGSSSSGGSPASPASAEEPAAPKGGISTLLAAVFITGTVAGSGMLALANSVRLTGWIGLVLLLYFGVNSAYCGFVLSQCWLIVESRFPELSGQVRAPYPEIAFRAFGKKTRILASVGIFVNQFGGSIVYVLLSAELLEGLVGKDRLTYCVWILVVAGVLLPLSFLGSPKDFWFIGVTALVSTMLAWLCIIIHLSTHYGETVDDATHTSPTFETFFLGMSSLLFSFGGASSFPTIQNDMADRKQFGRSITYGYIALICMYFPMTLLGYLALGDQLDADLINSLKPDGFFKSAAQVLFMINLSASLLSVISPVYQELEDRIGIPLQFGWKRVLFRTGMMAINVLIGETVPSFSKVLDLIGASALTLMTFIMPPILYLRLTSHTDGGRWPKIEVPLWKKIILVEIIVVATLCGAAVDIRSGQRYHRRLAGELVS</sequence>
<protein>
    <submittedName>
        <fullName evidence="8">Amino acid transporter AVT1A</fullName>
    </submittedName>
</protein>
<organism evidence="8 9">
    <name type="scientific">Amphibalanus amphitrite</name>
    <name type="common">Striped barnacle</name>
    <name type="synonym">Balanus amphitrite</name>
    <dbReference type="NCBI Taxonomy" id="1232801"/>
    <lineage>
        <taxon>Eukaryota</taxon>
        <taxon>Metazoa</taxon>
        <taxon>Ecdysozoa</taxon>
        <taxon>Arthropoda</taxon>
        <taxon>Crustacea</taxon>
        <taxon>Multicrustacea</taxon>
        <taxon>Cirripedia</taxon>
        <taxon>Thoracica</taxon>
        <taxon>Thoracicalcarea</taxon>
        <taxon>Balanomorpha</taxon>
        <taxon>Balanoidea</taxon>
        <taxon>Balanidae</taxon>
        <taxon>Amphibalaninae</taxon>
        <taxon>Amphibalanus</taxon>
    </lineage>
</organism>
<feature type="transmembrane region" description="Helical" evidence="6">
    <location>
        <begin position="179"/>
        <end position="201"/>
    </location>
</feature>
<keyword evidence="3 6" id="KW-1133">Transmembrane helix</keyword>
<dbReference type="EMBL" id="VIIS01001716">
    <property type="protein sequence ID" value="KAF0293885.1"/>
    <property type="molecule type" value="Genomic_DNA"/>
</dbReference>
<feature type="transmembrane region" description="Helical" evidence="6">
    <location>
        <begin position="120"/>
        <end position="141"/>
    </location>
</feature>
<reference evidence="8 9" key="1">
    <citation type="submission" date="2019-07" db="EMBL/GenBank/DDBJ databases">
        <title>Draft genome assembly of a fouling barnacle, Amphibalanus amphitrite (Darwin, 1854): The first reference genome for Thecostraca.</title>
        <authorList>
            <person name="Kim W."/>
        </authorList>
    </citation>
    <scope>NUCLEOTIDE SEQUENCE [LARGE SCALE GENOMIC DNA]</scope>
    <source>
        <strain evidence="8">SNU_AA5</strain>
        <tissue evidence="8">Soma without cirri and trophi</tissue>
    </source>
</reference>
<evidence type="ECO:0000256" key="4">
    <source>
        <dbReference type="ARBA" id="ARBA00023136"/>
    </source>
</evidence>
<accession>A0A6A4VIN8</accession>
<comment type="caution">
    <text evidence="8">The sequence shown here is derived from an EMBL/GenBank/DDBJ whole genome shotgun (WGS) entry which is preliminary data.</text>
</comment>
<dbReference type="InterPro" id="IPR013057">
    <property type="entry name" value="AA_transpt_TM"/>
</dbReference>
<dbReference type="FunFam" id="1.20.1740.10:FF:000052">
    <property type="entry name" value="Lysine histidine transporter-like 3"/>
    <property type="match status" value="1"/>
</dbReference>
<keyword evidence="9" id="KW-1185">Reference proteome</keyword>
<comment type="subcellular location">
    <subcellularLocation>
        <location evidence="1">Membrane</location>
        <topology evidence="1">Multi-pass membrane protein</topology>
    </subcellularLocation>
</comment>
<evidence type="ECO:0000256" key="5">
    <source>
        <dbReference type="SAM" id="MobiDB-lite"/>
    </source>
</evidence>
<evidence type="ECO:0000313" key="9">
    <source>
        <dbReference type="Proteomes" id="UP000440578"/>
    </source>
</evidence>
<feature type="region of interest" description="Disordered" evidence="5">
    <location>
        <begin position="1"/>
        <end position="28"/>
    </location>
</feature>
<feature type="transmembrane region" description="Helical" evidence="6">
    <location>
        <begin position="260"/>
        <end position="278"/>
    </location>
</feature>
<dbReference type="AlphaFoldDB" id="A0A6A4VIN8"/>
<evidence type="ECO:0000256" key="2">
    <source>
        <dbReference type="ARBA" id="ARBA00022692"/>
    </source>
</evidence>
<dbReference type="OrthoDB" id="655540at2759"/>
<dbReference type="PANTHER" id="PTHR22950:SF703">
    <property type="entry name" value="AMINO ACID TRANSPORTER TRANSMEMBRANE DOMAIN-CONTAINING PROTEIN"/>
    <property type="match status" value="1"/>
</dbReference>
<evidence type="ECO:0000256" key="6">
    <source>
        <dbReference type="SAM" id="Phobius"/>
    </source>
</evidence>
<feature type="transmembrane region" description="Helical" evidence="6">
    <location>
        <begin position="364"/>
        <end position="385"/>
    </location>
</feature>
<feature type="domain" description="Amino acid transporter transmembrane" evidence="7">
    <location>
        <begin position="33"/>
        <end position="399"/>
    </location>
</feature>
<evidence type="ECO:0000256" key="1">
    <source>
        <dbReference type="ARBA" id="ARBA00004141"/>
    </source>
</evidence>
<dbReference type="Pfam" id="PF01490">
    <property type="entry name" value="Aa_trans"/>
    <property type="match status" value="1"/>
</dbReference>
<proteinExistence type="predicted"/>
<feature type="compositionally biased region" description="Low complexity" evidence="5">
    <location>
        <begin position="7"/>
        <end position="28"/>
    </location>
</feature>
<name>A0A6A4VIN8_AMPAM</name>
<dbReference type="PANTHER" id="PTHR22950">
    <property type="entry name" value="AMINO ACID TRANSPORTER"/>
    <property type="match status" value="1"/>
</dbReference>
<keyword evidence="4 6" id="KW-0472">Membrane</keyword>
<feature type="transmembrane region" description="Helical" evidence="6">
    <location>
        <begin position="405"/>
        <end position="423"/>
    </location>
</feature>
<feature type="transmembrane region" description="Helical" evidence="6">
    <location>
        <begin position="153"/>
        <end position="172"/>
    </location>
</feature>
<feature type="transmembrane region" description="Helical" evidence="6">
    <location>
        <begin position="37"/>
        <end position="55"/>
    </location>
</feature>
<evidence type="ECO:0000313" key="8">
    <source>
        <dbReference type="EMBL" id="KAF0293885.1"/>
    </source>
</evidence>
<dbReference type="GO" id="GO:0005774">
    <property type="term" value="C:vacuolar membrane"/>
    <property type="evidence" value="ECO:0007669"/>
    <property type="project" value="TreeGrafter"/>
</dbReference>
<feature type="transmembrane region" description="Helical" evidence="6">
    <location>
        <begin position="298"/>
        <end position="317"/>
    </location>
</feature>
<keyword evidence="2 6" id="KW-0812">Transmembrane</keyword>
<dbReference type="GO" id="GO:0015179">
    <property type="term" value="F:L-amino acid transmembrane transporter activity"/>
    <property type="evidence" value="ECO:0007669"/>
    <property type="project" value="TreeGrafter"/>
</dbReference>
<gene>
    <name evidence="8" type="primary">AVT1A</name>
    <name evidence="8" type="ORF">FJT64_008372</name>
</gene>
<feature type="transmembrane region" description="Helical" evidence="6">
    <location>
        <begin position="61"/>
        <end position="84"/>
    </location>
</feature>
<dbReference type="Proteomes" id="UP000440578">
    <property type="component" value="Unassembled WGS sequence"/>
</dbReference>
<evidence type="ECO:0000256" key="3">
    <source>
        <dbReference type="ARBA" id="ARBA00022989"/>
    </source>
</evidence>
<evidence type="ECO:0000259" key="7">
    <source>
        <dbReference type="Pfam" id="PF01490"/>
    </source>
</evidence>
<feature type="transmembrane region" description="Helical" evidence="6">
    <location>
        <begin position="221"/>
        <end position="239"/>
    </location>
</feature>